<proteinExistence type="predicted"/>
<keyword evidence="2" id="KW-0812">Transmembrane</keyword>
<evidence type="ECO:0000313" key="4">
    <source>
        <dbReference type="EMBL" id="KKQ66399.1"/>
    </source>
</evidence>
<keyword evidence="2" id="KW-0472">Membrane</keyword>
<feature type="compositionally biased region" description="Gly residues" evidence="1">
    <location>
        <begin position="178"/>
        <end position="213"/>
    </location>
</feature>
<name>A0A0G0LYE2_9BACT</name>
<dbReference type="EMBL" id="LBUP01000005">
    <property type="protein sequence ID" value="KKQ66399.1"/>
    <property type="molecule type" value="Genomic_DNA"/>
</dbReference>
<reference evidence="4 5" key="1">
    <citation type="journal article" date="2015" name="Nature">
        <title>rRNA introns, odd ribosomes, and small enigmatic genomes across a large radiation of phyla.</title>
        <authorList>
            <person name="Brown C.T."/>
            <person name="Hug L.A."/>
            <person name="Thomas B.C."/>
            <person name="Sharon I."/>
            <person name="Castelle C.J."/>
            <person name="Singh A."/>
            <person name="Wilkins M.J."/>
            <person name="Williams K.H."/>
            <person name="Banfield J.F."/>
        </authorList>
    </citation>
    <scope>NUCLEOTIDE SEQUENCE [LARGE SCALE GENOMIC DNA]</scope>
</reference>
<feature type="signal peptide" evidence="3">
    <location>
        <begin position="1"/>
        <end position="29"/>
    </location>
</feature>
<protein>
    <recommendedName>
        <fullName evidence="6">Cohesin domain-containing protein</fullName>
    </recommendedName>
</protein>
<gene>
    <name evidence="4" type="ORF">US86_C0005G0010</name>
</gene>
<evidence type="ECO:0008006" key="6">
    <source>
        <dbReference type="Google" id="ProtNLM"/>
    </source>
</evidence>
<dbReference type="AlphaFoldDB" id="A0A0G0LYE2"/>
<feature type="region of interest" description="Disordered" evidence="1">
    <location>
        <begin position="177"/>
        <end position="229"/>
    </location>
</feature>
<feature type="chain" id="PRO_5002533481" description="Cohesin domain-containing protein" evidence="3">
    <location>
        <begin position="30"/>
        <end position="257"/>
    </location>
</feature>
<evidence type="ECO:0000256" key="1">
    <source>
        <dbReference type="SAM" id="MobiDB-lite"/>
    </source>
</evidence>
<keyword evidence="3" id="KW-0732">Signal</keyword>
<dbReference type="GO" id="GO:0030246">
    <property type="term" value="F:carbohydrate binding"/>
    <property type="evidence" value="ECO:0007669"/>
    <property type="project" value="InterPro"/>
</dbReference>
<keyword evidence="2" id="KW-1133">Transmembrane helix</keyword>
<feature type="compositionally biased region" description="Polar residues" evidence="1">
    <location>
        <begin position="216"/>
        <end position="229"/>
    </location>
</feature>
<feature type="transmembrane region" description="Helical" evidence="2">
    <location>
        <begin position="232"/>
        <end position="256"/>
    </location>
</feature>
<organism evidence="4 5">
    <name type="scientific">Candidatus Daviesbacteria bacterium GW2011_GWA2_38_24</name>
    <dbReference type="NCBI Taxonomy" id="1618422"/>
    <lineage>
        <taxon>Bacteria</taxon>
        <taxon>Candidatus Daviesiibacteriota</taxon>
    </lineage>
</organism>
<accession>A0A0G0LYE2</accession>
<evidence type="ECO:0000256" key="3">
    <source>
        <dbReference type="SAM" id="SignalP"/>
    </source>
</evidence>
<dbReference type="Proteomes" id="UP000034235">
    <property type="component" value="Unassembled WGS sequence"/>
</dbReference>
<dbReference type="SUPFAM" id="SSF49384">
    <property type="entry name" value="Carbohydrate-binding domain"/>
    <property type="match status" value="1"/>
</dbReference>
<dbReference type="InterPro" id="IPR008965">
    <property type="entry name" value="CBM2/CBM3_carb-bd_dom_sf"/>
</dbReference>
<evidence type="ECO:0000313" key="5">
    <source>
        <dbReference type="Proteomes" id="UP000034235"/>
    </source>
</evidence>
<comment type="caution">
    <text evidence="4">The sequence shown here is derived from an EMBL/GenBank/DDBJ whole genome shotgun (WGS) entry which is preliminary data.</text>
</comment>
<feature type="region of interest" description="Disordered" evidence="1">
    <location>
        <begin position="133"/>
        <end position="153"/>
    </location>
</feature>
<evidence type="ECO:0000256" key="2">
    <source>
        <dbReference type="SAM" id="Phobius"/>
    </source>
</evidence>
<sequence>MIFKAVRRSLALIFALAFFVLVSPTFAEAATLTLSPSSGTFNKGCTYQIKIELDTAGASTDGTDSILKFDTSIFPSSSIKITSGTIYQDYPGNSVDPSGKITISGLASFSSPFNGKGTLGTIDVTVADTAPTGTSKISFDFDPNDKTKTTDSNVVENGTVADVLSAVTDGSYTIGSGSCTGGTSSGTDSGSGNGSGSGSGSSGSGSGSSGGKGSTLDPSPSPISKTLPQSGFTVPTTILAVGGGLLVILGIIGFAIL</sequence>
<dbReference type="Gene3D" id="2.60.40.680">
    <property type="match status" value="1"/>
</dbReference>